<protein>
    <submittedName>
        <fullName evidence="2">Pimeloyl-ACP methyl ester carboxylesterase</fullName>
    </submittedName>
</protein>
<dbReference type="PANTHER" id="PTHR43798">
    <property type="entry name" value="MONOACYLGLYCEROL LIPASE"/>
    <property type="match status" value="1"/>
</dbReference>
<evidence type="ECO:0000259" key="1">
    <source>
        <dbReference type="Pfam" id="PF12697"/>
    </source>
</evidence>
<dbReference type="EMBL" id="QRDW01000001">
    <property type="protein sequence ID" value="RED53458.1"/>
    <property type="molecule type" value="Genomic_DNA"/>
</dbReference>
<dbReference type="RefSeq" id="WP_115934597.1">
    <property type="nucleotide sequence ID" value="NZ_QRDW01000001.1"/>
</dbReference>
<reference evidence="2 3" key="1">
    <citation type="submission" date="2018-07" db="EMBL/GenBank/DDBJ databases">
        <title>Genomic Encyclopedia of Type Strains, Phase III (KMG-III): the genomes of soil and plant-associated and newly described type strains.</title>
        <authorList>
            <person name="Whitman W."/>
        </authorList>
    </citation>
    <scope>NUCLEOTIDE SEQUENCE [LARGE SCALE GENOMIC DNA]</scope>
    <source>
        <strain evidence="2 3">CECT 8488</strain>
    </source>
</reference>
<dbReference type="Pfam" id="PF12697">
    <property type="entry name" value="Abhydrolase_6"/>
    <property type="match status" value="1"/>
</dbReference>
<dbReference type="SUPFAM" id="SSF53474">
    <property type="entry name" value="alpha/beta-Hydrolases"/>
    <property type="match status" value="1"/>
</dbReference>
<sequence length="291" mass="33114">MQEFSEHLFRAQDGTRLYYREYGEPIPHQPSILCLSGLARNSKDYHRVALRLKSQGFHLVVLDYRGRGRSDYCADPTKYNPTVYLDDIRHLLTLRNLHKIILLGTSLGGLLGMGLGAALPSVLEAVILNDVGPDLKPDGLDRIIGYLSQRPVFESWEKAVSHIKSVFPQVGYEREEDWRWLTENSCKECDDGMIRYDWDPNIVMPMRIKAPLPDLWALFRSLSHVPVLSFRGGTSDILTEETFARMHRSHNNITCVTVPDVGHVPSLQEPESVEALDEFLLPYRRSAAAIQ</sequence>
<dbReference type="InterPro" id="IPR000073">
    <property type="entry name" value="AB_hydrolase_1"/>
</dbReference>
<proteinExistence type="predicted"/>
<dbReference type="AlphaFoldDB" id="A0A3D9HVE1"/>
<accession>A0A3D9HVE1</accession>
<evidence type="ECO:0000313" key="3">
    <source>
        <dbReference type="Proteomes" id="UP000256845"/>
    </source>
</evidence>
<name>A0A3D9HVE1_9PROT</name>
<dbReference type="Gene3D" id="3.40.50.1820">
    <property type="entry name" value="alpha/beta hydrolase"/>
    <property type="match status" value="1"/>
</dbReference>
<keyword evidence="3" id="KW-1185">Reference proteome</keyword>
<gene>
    <name evidence="2" type="ORF">DFP90_101247</name>
</gene>
<dbReference type="InterPro" id="IPR029058">
    <property type="entry name" value="AB_hydrolase_fold"/>
</dbReference>
<dbReference type="OrthoDB" id="9791366at2"/>
<evidence type="ECO:0000313" key="2">
    <source>
        <dbReference type="EMBL" id="RED53458.1"/>
    </source>
</evidence>
<dbReference type="InterPro" id="IPR050266">
    <property type="entry name" value="AB_hydrolase_sf"/>
</dbReference>
<comment type="caution">
    <text evidence="2">The sequence shown here is derived from an EMBL/GenBank/DDBJ whole genome shotgun (WGS) entry which is preliminary data.</text>
</comment>
<dbReference type="Proteomes" id="UP000256845">
    <property type="component" value="Unassembled WGS sequence"/>
</dbReference>
<organism evidence="2 3">
    <name type="scientific">Aestuariispira insulae</name>
    <dbReference type="NCBI Taxonomy" id="1461337"/>
    <lineage>
        <taxon>Bacteria</taxon>
        <taxon>Pseudomonadati</taxon>
        <taxon>Pseudomonadota</taxon>
        <taxon>Alphaproteobacteria</taxon>
        <taxon>Rhodospirillales</taxon>
        <taxon>Kiloniellaceae</taxon>
        <taxon>Aestuariispira</taxon>
    </lineage>
</organism>
<feature type="domain" description="AB hydrolase-1" evidence="1">
    <location>
        <begin position="32"/>
        <end position="274"/>
    </location>
</feature>
<dbReference type="GO" id="GO:0016020">
    <property type="term" value="C:membrane"/>
    <property type="evidence" value="ECO:0007669"/>
    <property type="project" value="TreeGrafter"/>
</dbReference>
<dbReference type="PANTHER" id="PTHR43798:SF33">
    <property type="entry name" value="HYDROLASE, PUTATIVE (AFU_ORTHOLOGUE AFUA_2G14860)-RELATED"/>
    <property type="match status" value="1"/>
</dbReference>